<keyword evidence="3" id="KW-1185">Reference proteome</keyword>
<evidence type="ECO:0000256" key="1">
    <source>
        <dbReference type="SAM" id="Phobius"/>
    </source>
</evidence>
<sequence length="532" mass="58730">MFEDVTERLRAANQGKIPFEEQAKTLGDLHSTILENKKMEQDLLFMYTYMAAITTSTVTRPEIFQYTSERFEYIPSRYIAKVQRLVAGWGQNYSNALRAVAERCRNKTLQSMLNRYANSIDSGVPDDDFIGTELSSIRSIYRNSFEQGIELLKKWGDAYIAMLLSGALVAIIMMISVAIYAPDGIEATLNTSYFIILAISVFGLTIMYRAVPDDPRTHGLSEICSQEQGLIRRLERLILPITAAIGLMLILVGVNAGIIFLLVGLLVMPLGIIGYIDDANVINRDTDFATFIRGLGSIMGGKGITTGDALQEVDRKSLFHLEPFIDSVSSKLNLGLDEARSWKKFIGETGSYLIYKYMNIFRDAVALGGSPDAIGKIVGSSMLEQVLLRRKRDMMVKGFVVLLVPMHGAMIAIFVFLFEILLSMSNAIQEVMVHFDETSAALSGSTATVGGGMATSLNIFVNFPEDTMRAYVVTILLMLTVANILAGKIVMGGDRYLYYFFTSLLCVATGIVYIIAPIIVSVFFSIPTLVGV</sequence>
<organism evidence="2 3">
    <name type="scientific">Methanoculleus methanifontis</name>
    <dbReference type="NCBI Taxonomy" id="2584086"/>
    <lineage>
        <taxon>Archaea</taxon>
        <taxon>Methanobacteriati</taxon>
        <taxon>Methanobacteriota</taxon>
        <taxon>Stenosarchaea group</taxon>
        <taxon>Methanomicrobia</taxon>
        <taxon>Methanomicrobiales</taxon>
        <taxon>Methanomicrobiaceae</taxon>
        <taxon>Methanoculleus</taxon>
    </lineage>
</organism>
<protein>
    <submittedName>
        <fullName evidence="2">Archaellar assembly protein FlaJ</fullName>
    </submittedName>
</protein>
<dbReference type="RefSeq" id="WP_301677519.1">
    <property type="nucleotide sequence ID" value="NZ_VCYI01000009.1"/>
</dbReference>
<comment type="caution">
    <text evidence="2">The sequence shown here is derived from an EMBL/GenBank/DDBJ whole genome shotgun (WGS) entry which is preliminary data.</text>
</comment>
<keyword evidence="1" id="KW-0812">Transmembrane</keyword>
<dbReference type="PANTHER" id="PTHR35402:SF2">
    <property type="entry name" value="FLAGELLA ACCESSORY PROTEIN J"/>
    <property type="match status" value="1"/>
</dbReference>
<keyword evidence="1" id="KW-1133">Transmembrane helix</keyword>
<feature type="transmembrane region" description="Helical" evidence="1">
    <location>
        <begin position="159"/>
        <end position="181"/>
    </location>
</feature>
<name>A0ABT8M3U8_9EURY</name>
<dbReference type="NCBIfam" id="NF004703">
    <property type="entry name" value="PRK06041.1-1"/>
    <property type="match status" value="1"/>
</dbReference>
<reference evidence="2" key="1">
    <citation type="submission" date="2019-05" db="EMBL/GenBank/DDBJ databases">
        <title>Isolation and characterization of methanogens from the cold seep sediment at Four-Way Closure Ridge.</title>
        <authorList>
            <person name="You Y.-T."/>
            <person name="Chen S.-C."/>
            <person name="Zhang W.-L."/>
            <person name="Lai M.-C."/>
        </authorList>
    </citation>
    <scope>NUCLEOTIDE SEQUENCE</scope>
    <source>
        <strain evidence="2">FWC-SCC3</strain>
    </source>
</reference>
<proteinExistence type="predicted"/>
<feature type="transmembrane region" description="Helical" evidence="1">
    <location>
        <begin position="399"/>
        <end position="422"/>
    </location>
</feature>
<dbReference type="PANTHER" id="PTHR35402">
    <property type="entry name" value="INTEGRAL MEMBRANE PROTEIN-RELATED"/>
    <property type="match status" value="1"/>
</dbReference>
<evidence type="ECO:0000313" key="2">
    <source>
        <dbReference type="EMBL" id="MDN7012936.1"/>
    </source>
</evidence>
<evidence type="ECO:0000313" key="3">
    <source>
        <dbReference type="Proteomes" id="UP001168423"/>
    </source>
</evidence>
<feature type="transmembrane region" description="Helical" evidence="1">
    <location>
        <begin position="498"/>
        <end position="526"/>
    </location>
</feature>
<dbReference type="InterPro" id="IPR056569">
    <property type="entry name" value="ArlJ-like"/>
</dbReference>
<accession>A0ABT8M3U8</accession>
<dbReference type="EMBL" id="VCYI01000009">
    <property type="protein sequence ID" value="MDN7012936.1"/>
    <property type="molecule type" value="Genomic_DNA"/>
</dbReference>
<feature type="transmembrane region" description="Helical" evidence="1">
    <location>
        <begin position="193"/>
        <end position="211"/>
    </location>
</feature>
<keyword evidence="1" id="KW-0472">Membrane</keyword>
<gene>
    <name evidence="2" type="primary">flaJ</name>
    <name evidence="2" type="ORF">FGW20_07765</name>
</gene>
<feature type="transmembrane region" description="Helical" evidence="1">
    <location>
        <begin position="468"/>
        <end position="486"/>
    </location>
</feature>
<dbReference type="Proteomes" id="UP001168423">
    <property type="component" value="Unassembled WGS sequence"/>
</dbReference>